<name>A0ABY7FZ76_MYAAR</name>
<evidence type="ECO:0000256" key="1">
    <source>
        <dbReference type="SAM" id="MobiDB-lite"/>
    </source>
</evidence>
<reference evidence="2" key="1">
    <citation type="submission" date="2022-11" db="EMBL/GenBank/DDBJ databases">
        <title>Centuries of genome instability and evolution in soft-shell clam transmissible cancer (bioRxiv).</title>
        <authorList>
            <person name="Hart S.F.M."/>
            <person name="Yonemitsu M.A."/>
            <person name="Giersch R.M."/>
            <person name="Beal B.F."/>
            <person name="Arriagada G."/>
            <person name="Davis B.W."/>
            <person name="Ostrander E.A."/>
            <person name="Goff S.P."/>
            <person name="Metzger M.J."/>
        </authorList>
    </citation>
    <scope>NUCLEOTIDE SEQUENCE</scope>
    <source>
        <strain evidence="2">MELC-2E11</strain>
        <tissue evidence="2">Siphon/mantle</tissue>
    </source>
</reference>
<keyword evidence="3" id="KW-1185">Reference proteome</keyword>
<evidence type="ECO:0000313" key="2">
    <source>
        <dbReference type="EMBL" id="WAR27513.1"/>
    </source>
</evidence>
<feature type="region of interest" description="Disordered" evidence="1">
    <location>
        <begin position="1"/>
        <end position="32"/>
    </location>
</feature>
<feature type="compositionally biased region" description="Basic and acidic residues" evidence="1">
    <location>
        <begin position="12"/>
        <end position="32"/>
    </location>
</feature>
<organism evidence="2 3">
    <name type="scientific">Mya arenaria</name>
    <name type="common">Soft-shell clam</name>
    <dbReference type="NCBI Taxonomy" id="6604"/>
    <lineage>
        <taxon>Eukaryota</taxon>
        <taxon>Metazoa</taxon>
        <taxon>Spiralia</taxon>
        <taxon>Lophotrochozoa</taxon>
        <taxon>Mollusca</taxon>
        <taxon>Bivalvia</taxon>
        <taxon>Autobranchia</taxon>
        <taxon>Heteroconchia</taxon>
        <taxon>Euheterodonta</taxon>
        <taxon>Imparidentia</taxon>
        <taxon>Neoheterodontei</taxon>
        <taxon>Myida</taxon>
        <taxon>Myoidea</taxon>
        <taxon>Myidae</taxon>
        <taxon>Mya</taxon>
    </lineage>
</organism>
<sequence length="157" mass="18398">MQLKIKQKRNKLMSEKLKKLQEKQDRNTKKQEKEYTHILTRYGGLLMPLNKVDFHVSQAKNENNATEALVSQLQFRKPWFKRAFPETLEESLKTIIAINANLENKDPKENRPITYTDIDSAMENVMEVKSLLATSIKSSRHKLKLQQQKYISSSKVH</sequence>
<dbReference type="Proteomes" id="UP001164746">
    <property type="component" value="Chromosome 15"/>
</dbReference>
<evidence type="ECO:0000313" key="3">
    <source>
        <dbReference type="Proteomes" id="UP001164746"/>
    </source>
</evidence>
<feature type="compositionally biased region" description="Basic residues" evidence="1">
    <location>
        <begin position="1"/>
        <end position="11"/>
    </location>
</feature>
<proteinExistence type="predicted"/>
<protein>
    <submittedName>
        <fullName evidence="2">Uncharacterized protein</fullName>
    </submittedName>
</protein>
<dbReference type="EMBL" id="CP111026">
    <property type="protein sequence ID" value="WAR27513.1"/>
    <property type="molecule type" value="Genomic_DNA"/>
</dbReference>
<accession>A0ABY7FZ76</accession>
<gene>
    <name evidence="2" type="ORF">MAR_013217</name>
</gene>